<keyword evidence="1 3" id="KW-0556">Organic radical</keyword>
<dbReference type="PANTHER" id="PTHR43641:SF2">
    <property type="entry name" value="DEHYDRATASE YBIW-RELATED"/>
    <property type="match status" value="1"/>
</dbReference>
<dbReference type="InterPro" id="IPR001150">
    <property type="entry name" value="Gly_radical"/>
</dbReference>
<dbReference type="GO" id="GO:0005829">
    <property type="term" value="C:cytosol"/>
    <property type="evidence" value="ECO:0007669"/>
    <property type="project" value="TreeGrafter"/>
</dbReference>
<evidence type="ECO:0000256" key="2">
    <source>
        <dbReference type="ARBA" id="ARBA00023239"/>
    </source>
</evidence>
<gene>
    <name evidence="6" type="ORF">EV211_1435</name>
</gene>
<sequence length="790" mass="89177">MLNQRIQKMRNKLWDTRPCVTSERLVLQTEAYKRFAGDATPIFRAEVIKYIMENMTTLIMDDELIVGTATNKYRGANLHPEFQSSSWYVSDIDDFPVRTKDPYDLSAEDREIILNTLPYWEGKSMEDASKTLLPKHTEECIQDDIITVGLRNGVSGETTCDHDKLLKIGIKGYIEECQENIKNVKGTSRESRECMNFWKACIIQCEGLIKYAHRMADEADKQARECTDVKRKRELMTIAENCRIVPENPPNTFQQALQLVWFVHVYFHIEVCTTANGFGRFDQYMWPYYEKDVIKDKIITEDEALEMLECLYLKACEVYEFRDKWYATSFAGYPMWEILVVGGQTPEGKDATNDLSYMCLEAANQLKTTQPVMAVRVWDGTPEKLIQKGCRMIQDGQANPGFFNDNAAMKMTLGKGCTIEEARDWTIVGCIQPGPGGGSTDGSPDAGYVNMGKMIEFVLHNGIDPATGKLMGLQTGDPRNFKDINEFKEALKKQILHHYKLIAEGYNIMQSVHMIKYPVIFASMVTKGCVESGKSVQEGGAKYSTAGLFVTGAANMADSIVAIEKCVYEDKDMTMDQLINALDNNFNGEERMRQLLLNKPEKFGNDSEHVDSVYREMMHFIADNVQQWPDARGGHYSFNVHSQTVNVSHGAVTGATPDGRLSGEAFCDNASPMMGRDISGPTATVKSVASMRQEDFHDGALFNLRFDPKGVAGEKGLRSIEGIIKTYFKFGGEHIQINVVDDETLKKAQINPENYKGLMVRVAGYMAYFTELDKSAQDTIIYRTTHFKQA</sequence>
<name>A0A4V3CR54_9FIRM</name>
<keyword evidence="7" id="KW-1185">Reference proteome</keyword>
<feature type="domain" description="PFL" evidence="5">
    <location>
        <begin position="4"/>
        <end position="661"/>
    </location>
</feature>
<evidence type="ECO:0000256" key="3">
    <source>
        <dbReference type="PROSITE-ProRule" id="PRU00493"/>
    </source>
</evidence>
<feature type="modified residue" description="Glycine radical" evidence="3">
    <location>
        <position position="764"/>
    </location>
</feature>
<dbReference type="SUPFAM" id="SSF51998">
    <property type="entry name" value="PFL-like glycyl radical enzymes"/>
    <property type="match status" value="1"/>
</dbReference>
<dbReference type="PROSITE" id="PS51149">
    <property type="entry name" value="GLY_RADICAL_2"/>
    <property type="match status" value="1"/>
</dbReference>
<dbReference type="Pfam" id="PF02901">
    <property type="entry name" value="PFL-like"/>
    <property type="match status" value="1"/>
</dbReference>
<evidence type="ECO:0000313" key="7">
    <source>
        <dbReference type="Proteomes" id="UP000295500"/>
    </source>
</evidence>
<organism evidence="6 7">
    <name type="scientific">Aminicella lysinilytica</name>
    <dbReference type="NCBI Taxonomy" id="433323"/>
    <lineage>
        <taxon>Bacteria</taxon>
        <taxon>Bacillati</taxon>
        <taxon>Bacillota</taxon>
        <taxon>Clostridia</taxon>
        <taxon>Peptostreptococcales</taxon>
        <taxon>Anaerovoracaceae</taxon>
        <taxon>Aminicella</taxon>
    </lineage>
</organism>
<dbReference type="PANTHER" id="PTHR43641">
    <property type="entry name" value="FORMATE ACETYLTRANSFERASE 3-RELATED"/>
    <property type="match status" value="1"/>
</dbReference>
<evidence type="ECO:0000313" key="6">
    <source>
        <dbReference type="EMBL" id="TDP49841.1"/>
    </source>
</evidence>
<dbReference type="InterPro" id="IPR051215">
    <property type="entry name" value="GRE"/>
</dbReference>
<feature type="domain" description="Glycine radical" evidence="4">
    <location>
        <begin position="668"/>
        <end position="789"/>
    </location>
</feature>
<comment type="caution">
    <text evidence="6">The sequence shown here is derived from an EMBL/GenBank/DDBJ whole genome shotgun (WGS) entry which is preliminary data.</text>
</comment>
<dbReference type="Pfam" id="PF01228">
    <property type="entry name" value="Gly_radical"/>
    <property type="match status" value="1"/>
</dbReference>
<dbReference type="RefSeq" id="WP_133529161.1">
    <property type="nucleotide sequence ID" value="NZ_SNXO01000043.1"/>
</dbReference>
<evidence type="ECO:0000259" key="4">
    <source>
        <dbReference type="PROSITE" id="PS51149"/>
    </source>
</evidence>
<proteinExistence type="predicted"/>
<reference evidence="6 7" key="1">
    <citation type="submission" date="2019-03" db="EMBL/GenBank/DDBJ databases">
        <title>Genomic Encyclopedia of Type Strains, Phase IV (KMG-IV): sequencing the most valuable type-strain genomes for metagenomic binning, comparative biology and taxonomic classification.</title>
        <authorList>
            <person name="Goeker M."/>
        </authorList>
    </citation>
    <scope>NUCLEOTIDE SEQUENCE [LARGE SCALE GENOMIC DNA]</scope>
    <source>
        <strain evidence="6 7">DSM 28287</strain>
    </source>
</reference>
<dbReference type="InterPro" id="IPR004184">
    <property type="entry name" value="PFL_dom"/>
</dbReference>
<dbReference type="Proteomes" id="UP000295500">
    <property type="component" value="Unassembled WGS sequence"/>
</dbReference>
<evidence type="ECO:0000259" key="5">
    <source>
        <dbReference type="PROSITE" id="PS51554"/>
    </source>
</evidence>
<dbReference type="AlphaFoldDB" id="A0A4V3CR54"/>
<dbReference type="GO" id="GO:0016829">
    <property type="term" value="F:lyase activity"/>
    <property type="evidence" value="ECO:0007669"/>
    <property type="project" value="UniProtKB-KW"/>
</dbReference>
<protein>
    <submittedName>
        <fullName evidence="6">Cobalamin-independent glycerol dehydratase large subunit</fullName>
    </submittedName>
</protein>
<dbReference type="PROSITE" id="PS51554">
    <property type="entry name" value="PFL"/>
    <property type="match status" value="1"/>
</dbReference>
<accession>A0A4V3CR54</accession>
<evidence type="ECO:0000256" key="1">
    <source>
        <dbReference type="ARBA" id="ARBA00022818"/>
    </source>
</evidence>
<dbReference type="EMBL" id="SNXO01000043">
    <property type="protein sequence ID" value="TDP49841.1"/>
    <property type="molecule type" value="Genomic_DNA"/>
</dbReference>
<dbReference type="OrthoDB" id="9803969at2"/>
<keyword evidence="2" id="KW-0456">Lyase</keyword>
<dbReference type="Gene3D" id="3.20.70.20">
    <property type="match status" value="1"/>
</dbReference>